<comment type="subcellular location">
    <subcellularLocation>
        <location evidence="2">Cytoplasm</location>
    </subcellularLocation>
</comment>
<dbReference type="GO" id="GO:0000155">
    <property type="term" value="F:phosphorelay sensor kinase activity"/>
    <property type="evidence" value="ECO:0007669"/>
    <property type="project" value="InterPro"/>
</dbReference>
<dbReference type="EC" id="2.7.13.3" evidence="3"/>
<name>A0A0R3JQT3_CALMK</name>
<dbReference type="Gene3D" id="3.30.565.10">
    <property type="entry name" value="Histidine kinase-like ATPase, C-terminal domain"/>
    <property type="match status" value="1"/>
</dbReference>
<keyword evidence="12" id="KW-0902">Two-component regulatory system</keyword>
<dbReference type="SUPFAM" id="SSF50341">
    <property type="entry name" value="CheW-like"/>
    <property type="match status" value="1"/>
</dbReference>
<dbReference type="EMBL" id="LKHP01000029">
    <property type="protein sequence ID" value="KRQ85815.1"/>
    <property type="molecule type" value="Genomic_DNA"/>
</dbReference>
<dbReference type="CDD" id="cd16916">
    <property type="entry name" value="HATPase_CheA-like"/>
    <property type="match status" value="1"/>
</dbReference>
<dbReference type="Gene3D" id="1.20.120.160">
    <property type="entry name" value="HPT domain"/>
    <property type="match status" value="1"/>
</dbReference>
<gene>
    <name evidence="18" type="primary">cheA_2</name>
    <name evidence="18" type="ORF">ABG79_02404</name>
</gene>
<dbReference type="SUPFAM" id="SSF47226">
    <property type="entry name" value="Histidine-containing phosphotransfer domain, HPT domain"/>
    <property type="match status" value="1"/>
</dbReference>
<comment type="caution">
    <text evidence="18">The sequence shown here is derived from an EMBL/GenBank/DDBJ whole genome shotgun (WGS) entry which is preliminary data.</text>
</comment>
<evidence type="ECO:0000313" key="19">
    <source>
        <dbReference type="Proteomes" id="UP000052015"/>
    </source>
</evidence>
<dbReference type="Pfam" id="PF07194">
    <property type="entry name" value="P2"/>
    <property type="match status" value="1"/>
</dbReference>
<dbReference type="SMART" id="SM00260">
    <property type="entry name" value="CheW"/>
    <property type="match status" value="1"/>
</dbReference>
<dbReference type="SUPFAM" id="SSF47384">
    <property type="entry name" value="Homodimeric domain of signal transducing histidine kinase"/>
    <property type="match status" value="1"/>
</dbReference>
<dbReference type="InterPro" id="IPR008207">
    <property type="entry name" value="Sig_transdc_His_kin_Hpt_dom"/>
</dbReference>
<comment type="catalytic activity">
    <reaction evidence="1">
        <text>ATP + protein L-histidine = ADP + protein N-phospho-L-histidine.</text>
        <dbReference type="EC" id="2.7.13.3"/>
    </reaction>
</comment>
<keyword evidence="8 18" id="KW-0808">Transferase</keyword>
<evidence type="ECO:0000256" key="7">
    <source>
        <dbReference type="ARBA" id="ARBA00022553"/>
    </source>
</evidence>
<keyword evidence="10" id="KW-0418">Kinase</keyword>
<evidence type="ECO:0000256" key="5">
    <source>
        <dbReference type="ARBA" id="ARBA00022490"/>
    </source>
</evidence>
<dbReference type="SMART" id="SM00387">
    <property type="entry name" value="HATPase_c"/>
    <property type="match status" value="1"/>
</dbReference>
<evidence type="ECO:0000256" key="2">
    <source>
        <dbReference type="ARBA" id="ARBA00004496"/>
    </source>
</evidence>
<dbReference type="Pfam" id="PF01627">
    <property type="entry name" value="Hpt"/>
    <property type="match status" value="1"/>
</dbReference>
<dbReference type="GO" id="GO:0005737">
    <property type="term" value="C:cytoplasm"/>
    <property type="evidence" value="ECO:0007669"/>
    <property type="project" value="UniProtKB-SubCell"/>
</dbReference>
<dbReference type="Gene3D" id="1.10.287.560">
    <property type="entry name" value="Histidine kinase CheA-like, homodimeric domain"/>
    <property type="match status" value="1"/>
</dbReference>
<evidence type="ECO:0000256" key="8">
    <source>
        <dbReference type="ARBA" id="ARBA00022679"/>
    </source>
</evidence>
<comment type="function">
    <text evidence="13">Involved in the transmission of sensory signals from the chemoreceptors to the flagellar motors. CheA is autophosphorylated; it can transfer its phosphate group to either CheB or CheY.</text>
</comment>
<keyword evidence="6" id="KW-0145">Chemotaxis</keyword>
<dbReference type="RefSeq" id="WP_057979678.1">
    <property type="nucleotide sequence ID" value="NZ_LKHP01000029.1"/>
</dbReference>
<evidence type="ECO:0000256" key="9">
    <source>
        <dbReference type="ARBA" id="ARBA00022741"/>
    </source>
</evidence>
<dbReference type="InterPro" id="IPR003594">
    <property type="entry name" value="HATPase_dom"/>
</dbReference>
<proteinExistence type="predicted"/>
<dbReference type="InterPro" id="IPR037006">
    <property type="entry name" value="CheA-like_homodim_sf"/>
</dbReference>
<keyword evidence="9" id="KW-0547">Nucleotide-binding</keyword>
<dbReference type="SUPFAM" id="SSF55874">
    <property type="entry name" value="ATPase domain of HSP90 chaperone/DNA topoisomerase II/histidine kinase"/>
    <property type="match status" value="1"/>
</dbReference>
<evidence type="ECO:0000256" key="14">
    <source>
        <dbReference type="PROSITE-ProRule" id="PRU00110"/>
    </source>
</evidence>
<protein>
    <recommendedName>
        <fullName evidence="4">Chemotaxis protein CheA</fullName>
        <ecNumber evidence="3">2.7.13.3</ecNumber>
    </recommendedName>
</protein>
<evidence type="ECO:0000259" key="15">
    <source>
        <dbReference type="PROSITE" id="PS50109"/>
    </source>
</evidence>
<dbReference type="Gene3D" id="2.30.30.40">
    <property type="entry name" value="SH3 Domains"/>
    <property type="match status" value="1"/>
</dbReference>
<feature type="modified residue" description="Phosphohistidine" evidence="14">
    <location>
        <position position="50"/>
    </location>
</feature>
<dbReference type="GO" id="GO:0005524">
    <property type="term" value="F:ATP binding"/>
    <property type="evidence" value="ECO:0007669"/>
    <property type="project" value="UniProtKB-KW"/>
</dbReference>
<dbReference type="CDD" id="cd00731">
    <property type="entry name" value="CheA_reg"/>
    <property type="match status" value="1"/>
</dbReference>
<dbReference type="InterPro" id="IPR036890">
    <property type="entry name" value="HATPase_C_sf"/>
</dbReference>
<dbReference type="InterPro" id="IPR036097">
    <property type="entry name" value="HisK_dim/P_sf"/>
</dbReference>
<dbReference type="PANTHER" id="PTHR43395:SF10">
    <property type="entry name" value="CHEMOTAXIS PROTEIN CHEA"/>
    <property type="match status" value="1"/>
</dbReference>
<dbReference type="Pfam" id="PF02895">
    <property type="entry name" value="H-kinase_dim"/>
    <property type="match status" value="1"/>
</dbReference>
<dbReference type="PROSITE" id="PS50894">
    <property type="entry name" value="HPT"/>
    <property type="match status" value="1"/>
</dbReference>
<keyword evidence="5" id="KW-0963">Cytoplasm</keyword>
<evidence type="ECO:0000313" key="18">
    <source>
        <dbReference type="EMBL" id="KRQ85815.1"/>
    </source>
</evidence>
<dbReference type="InterPro" id="IPR037052">
    <property type="entry name" value="CheA-like_P2_sf"/>
</dbReference>
<evidence type="ECO:0000256" key="3">
    <source>
        <dbReference type="ARBA" id="ARBA00012438"/>
    </source>
</evidence>
<evidence type="ECO:0000256" key="10">
    <source>
        <dbReference type="ARBA" id="ARBA00022777"/>
    </source>
</evidence>
<dbReference type="InterPro" id="IPR004358">
    <property type="entry name" value="Sig_transdc_His_kin-like_C"/>
</dbReference>
<evidence type="ECO:0000259" key="17">
    <source>
        <dbReference type="PROSITE" id="PS50894"/>
    </source>
</evidence>
<dbReference type="PROSITE" id="PS50851">
    <property type="entry name" value="CHEW"/>
    <property type="match status" value="1"/>
</dbReference>
<dbReference type="InterPro" id="IPR002545">
    <property type="entry name" value="CheW-lke_dom"/>
</dbReference>
<dbReference type="SUPFAM" id="SSF55052">
    <property type="entry name" value="CheY-binding domain of CheA"/>
    <property type="match status" value="1"/>
</dbReference>
<keyword evidence="19" id="KW-1185">Reference proteome</keyword>
<dbReference type="Gene3D" id="3.30.70.1110">
    <property type="entry name" value="Histidine kinase CheA-like, P2 response regulator-binding domain"/>
    <property type="match status" value="1"/>
</dbReference>
<evidence type="ECO:0000256" key="6">
    <source>
        <dbReference type="ARBA" id="ARBA00022500"/>
    </source>
</evidence>
<dbReference type="OrthoDB" id="9803176at2"/>
<dbReference type="InterPro" id="IPR036641">
    <property type="entry name" value="HPT_dom_sf"/>
</dbReference>
<keyword evidence="11" id="KW-0067">ATP-binding</keyword>
<dbReference type="InterPro" id="IPR004105">
    <property type="entry name" value="CheA-like_dim"/>
</dbReference>
<dbReference type="Pfam" id="PF01584">
    <property type="entry name" value="CheW"/>
    <property type="match status" value="1"/>
</dbReference>
<feature type="domain" description="Histidine kinase" evidence="15">
    <location>
        <begin position="304"/>
        <end position="545"/>
    </location>
</feature>
<dbReference type="Pfam" id="PF02518">
    <property type="entry name" value="HATPase_c"/>
    <property type="match status" value="1"/>
</dbReference>
<dbReference type="PROSITE" id="PS50109">
    <property type="entry name" value="HIS_KIN"/>
    <property type="match status" value="1"/>
</dbReference>
<evidence type="ECO:0000256" key="4">
    <source>
        <dbReference type="ARBA" id="ARBA00021495"/>
    </source>
</evidence>
<dbReference type="InterPro" id="IPR036061">
    <property type="entry name" value="CheW-like_dom_sf"/>
</dbReference>
<dbReference type="Proteomes" id="UP000052015">
    <property type="component" value="Unassembled WGS sequence"/>
</dbReference>
<dbReference type="FunFam" id="2.30.30.40:FF:000048">
    <property type="entry name" value="Chemotaxis protein CheA, putative"/>
    <property type="match status" value="1"/>
</dbReference>
<dbReference type="PRINTS" id="PR00344">
    <property type="entry name" value="BCTRLSENSOR"/>
</dbReference>
<organism evidence="18 19">
    <name type="scientific">Caloramator mitchellensis</name>
    <dbReference type="NCBI Taxonomy" id="908809"/>
    <lineage>
        <taxon>Bacteria</taxon>
        <taxon>Bacillati</taxon>
        <taxon>Bacillota</taxon>
        <taxon>Clostridia</taxon>
        <taxon>Eubacteriales</taxon>
        <taxon>Clostridiaceae</taxon>
        <taxon>Caloramator</taxon>
    </lineage>
</organism>
<dbReference type="FunFam" id="3.30.565.10:FF:000016">
    <property type="entry name" value="Chemotaxis protein CheA, putative"/>
    <property type="match status" value="1"/>
</dbReference>
<keyword evidence="7 14" id="KW-0597">Phosphoprotein</keyword>
<evidence type="ECO:0000256" key="11">
    <source>
        <dbReference type="ARBA" id="ARBA00022840"/>
    </source>
</evidence>
<reference evidence="18 19" key="1">
    <citation type="submission" date="2015-09" db="EMBL/GenBank/DDBJ databases">
        <title>Draft genome sequence of a Caloramator mitchellensis, a moderate thermophile from the Great Artesian Basin of Australia.</title>
        <authorList>
            <person name="Patel B.K."/>
        </authorList>
    </citation>
    <scope>NUCLEOTIDE SEQUENCE [LARGE SCALE GENOMIC DNA]</scope>
    <source>
        <strain evidence="18 19">VF08</strain>
    </source>
</reference>
<dbReference type="STRING" id="908809.ABG79_02404"/>
<feature type="domain" description="HPt" evidence="17">
    <location>
        <begin position="3"/>
        <end position="107"/>
    </location>
</feature>
<dbReference type="InterPro" id="IPR005467">
    <property type="entry name" value="His_kinase_dom"/>
</dbReference>
<feature type="domain" description="CheW-like" evidence="16">
    <location>
        <begin position="547"/>
        <end position="680"/>
    </location>
</feature>
<dbReference type="CDD" id="cd00088">
    <property type="entry name" value="HPT"/>
    <property type="match status" value="1"/>
</dbReference>
<dbReference type="PATRIC" id="fig|908809.3.peg.2402"/>
<dbReference type="InterPro" id="IPR035891">
    <property type="entry name" value="CheY-binding_CheA"/>
</dbReference>
<evidence type="ECO:0000259" key="16">
    <source>
        <dbReference type="PROSITE" id="PS50851"/>
    </source>
</evidence>
<evidence type="ECO:0000256" key="12">
    <source>
        <dbReference type="ARBA" id="ARBA00023012"/>
    </source>
</evidence>
<dbReference type="AlphaFoldDB" id="A0A0R3JQT3"/>
<accession>A0A0R3JQT3</accession>
<sequence>MAGIFDSPEMLAAFYEEIEEQLQSLEQCILYLENNQEKEETINKLFRVAHTLKGSSAAIGFEKMKILTHNMENLLERIRSQKTIITKRIINALFQCLDLLKLLKEAFMLDRKNINIDITSILNELEKIMNQEPHCDKKELNIMSDNSETEFELDFDCIAQIEQSMLNELNCLICDVRISSESAMKSIRFHLINNYLNELGQVIRTNPDLSEIPENSEINDIKYLIVTSLDAKSLEQKGNNEIMDIEAFRVREFDISKLNRNTEVKANNNENLKEITQASTLENTDRKIGQTVRVNVDKLEKMMNLVGELLIEHTRINQIGNILHGKYTTDNLTDDLLGVSTHVSRIISELQEVVMKTRMLPIQQLFNRFPRMVRDLAESLNKDIELILDGGETEMDRSIIEEMTDPLIHIIRNAIDHGIETPEERINLGKPSKGSLRISAFHQENNVVLTVEDDGKGIDINKVKESAIKKKVITSQDAELMSDSEIINLIFHSGLSTASEVSEVSGRGVGMDIVRNCIDKLNGIIEVETKIGIGTKITIKLPLTLAILTGLLVKINDESYALPMSNVVEIVRKTNEDIEYVKGQAVTTIRDKIIPLICLQDYFNIPRKKKNNKIFVVLLGVAEKRFGLVVDELIGNQEIVVKPLGTYIGKIEGYSGATILGDGSVACILDVSGILKMVGFKKVVQTDKNEII</sequence>
<dbReference type="InterPro" id="IPR010808">
    <property type="entry name" value="CheA_P2-bd"/>
</dbReference>
<dbReference type="SMART" id="SM00073">
    <property type="entry name" value="HPT"/>
    <property type="match status" value="1"/>
</dbReference>
<dbReference type="InterPro" id="IPR051315">
    <property type="entry name" value="Bact_Chemotaxis_CheA"/>
</dbReference>
<dbReference type="SMART" id="SM01231">
    <property type="entry name" value="H-kinase_dim"/>
    <property type="match status" value="1"/>
</dbReference>
<dbReference type="PANTHER" id="PTHR43395">
    <property type="entry name" value="SENSOR HISTIDINE KINASE CHEA"/>
    <property type="match status" value="1"/>
</dbReference>
<evidence type="ECO:0000256" key="13">
    <source>
        <dbReference type="ARBA" id="ARBA00035100"/>
    </source>
</evidence>
<dbReference type="GO" id="GO:0006935">
    <property type="term" value="P:chemotaxis"/>
    <property type="evidence" value="ECO:0007669"/>
    <property type="project" value="UniProtKB-KW"/>
</dbReference>
<evidence type="ECO:0000256" key="1">
    <source>
        <dbReference type="ARBA" id="ARBA00000085"/>
    </source>
</evidence>